<comment type="subcellular location">
    <subcellularLocation>
        <location evidence="1">Nucleus</location>
    </subcellularLocation>
</comment>
<feature type="compositionally biased region" description="Low complexity" evidence="9">
    <location>
        <begin position="45"/>
        <end position="61"/>
    </location>
</feature>
<evidence type="ECO:0000313" key="11">
    <source>
        <dbReference type="Ensembl" id="ENSACAP00000018064.2"/>
    </source>
</evidence>
<dbReference type="PROSITE" id="PS51148">
    <property type="entry name" value="AXH"/>
    <property type="match status" value="1"/>
</dbReference>
<dbReference type="PANTHER" id="PTHR13392">
    <property type="entry name" value="ATAXIN 1"/>
    <property type="match status" value="1"/>
</dbReference>
<accession>H9GQA1</accession>
<dbReference type="GO" id="GO:0030198">
    <property type="term" value="P:extracellular matrix organization"/>
    <property type="evidence" value="ECO:0007669"/>
    <property type="project" value="Ensembl"/>
</dbReference>
<dbReference type="GO" id="GO:0007612">
    <property type="term" value="P:learning"/>
    <property type="evidence" value="ECO:0007669"/>
    <property type="project" value="Ensembl"/>
</dbReference>
<dbReference type="GO" id="GO:0005730">
    <property type="term" value="C:nucleolus"/>
    <property type="evidence" value="ECO:0007669"/>
    <property type="project" value="Ensembl"/>
</dbReference>
<dbReference type="GO" id="GO:0003723">
    <property type="term" value="F:RNA binding"/>
    <property type="evidence" value="ECO:0000318"/>
    <property type="project" value="GO_Central"/>
</dbReference>
<reference evidence="11" key="1">
    <citation type="submission" date="2009-12" db="EMBL/GenBank/DDBJ databases">
        <title>The Genome Sequence of Anolis carolinensis (Green Anole Lizard).</title>
        <authorList>
            <consortium name="The Genome Sequencing Platform"/>
            <person name="Di Palma F."/>
            <person name="Alfoldi J."/>
            <person name="Heiman D."/>
            <person name="Young S."/>
            <person name="Grabherr M."/>
            <person name="Johnson J."/>
            <person name="Lander E.S."/>
            <person name="Lindblad-Toh K."/>
        </authorList>
    </citation>
    <scope>NUCLEOTIDE SEQUENCE [LARGE SCALE GENOMIC DNA]</scope>
    <source>
        <strain evidence="11">JBL SC #1</strain>
    </source>
</reference>
<dbReference type="GO" id="GO:0000122">
    <property type="term" value="P:negative regulation of transcription by RNA polymerase II"/>
    <property type="evidence" value="ECO:0000318"/>
    <property type="project" value="GO_Central"/>
</dbReference>
<name>H9GQA1_ANOCA</name>
<evidence type="ECO:0000256" key="1">
    <source>
        <dbReference type="ARBA" id="ARBA00004123"/>
    </source>
</evidence>
<dbReference type="GO" id="GO:0005654">
    <property type="term" value="C:nucleoplasm"/>
    <property type="evidence" value="ECO:0007669"/>
    <property type="project" value="Ensembl"/>
</dbReference>
<evidence type="ECO:0000313" key="12">
    <source>
        <dbReference type="Proteomes" id="UP000001646"/>
    </source>
</evidence>
<dbReference type="FunCoup" id="H9GQA1">
    <property type="interactions" value="492"/>
</dbReference>
<proteinExistence type="inferred from homology"/>
<evidence type="ECO:0000256" key="4">
    <source>
        <dbReference type="ARBA" id="ARBA00022553"/>
    </source>
</evidence>
<dbReference type="GO" id="GO:0007613">
    <property type="term" value="P:memory"/>
    <property type="evidence" value="ECO:0007669"/>
    <property type="project" value="Ensembl"/>
</dbReference>
<comment type="similarity">
    <text evidence="2">Belongs to the ATXN1 family.</text>
</comment>
<dbReference type="InParanoid" id="H9GQA1"/>
<reference evidence="11" key="2">
    <citation type="submission" date="2025-08" db="UniProtKB">
        <authorList>
            <consortium name="Ensembl"/>
        </authorList>
    </citation>
    <scope>IDENTIFICATION</scope>
</reference>
<evidence type="ECO:0000256" key="3">
    <source>
        <dbReference type="ARBA" id="ARBA00022491"/>
    </source>
</evidence>
<keyword evidence="8" id="KW-0539">Nucleus</keyword>
<feature type="compositionally biased region" description="Basic and acidic residues" evidence="9">
    <location>
        <begin position="1"/>
        <end position="19"/>
    </location>
</feature>
<evidence type="ECO:0000256" key="7">
    <source>
        <dbReference type="ARBA" id="ARBA00023163"/>
    </source>
</evidence>
<dbReference type="Pfam" id="PF08517">
    <property type="entry name" value="AXH"/>
    <property type="match status" value="1"/>
</dbReference>
<dbReference type="HOGENOM" id="CLU_434497_0_0_1"/>
<dbReference type="Proteomes" id="UP000001646">
    <property type="component" value="Unplaced"/>
</dbReference>
<dbReference type="PANTHER" id="PTHR13392:SF6">
    <property type="entry name" value="ATAXIN-1-LIKE"/>
    <property type="match status" value="1"/>
</dbReference>
<evidence type="ECO:0000256" key="9">
    <source>
        <dbReference type="SAM" id="MobiDB-lite"/>
    </source>
</evidence>
<dbReference type="AlphaFoldDB" id="H9GQA1"/>
<dbReference type="Pfam" id="PF12547">
    <property type="entry name" value="ATXN-1_C"/>
    <property type="match status" value="1"/>
</dbReference>
<dbReference type="GO" id="GO:0007420">
    <property type="term" value="P:brain development"/>
    <property type="evidence" value="ECO:0000318"/>
    <property type="project" value="GO_Central"/>
</dbReference>
<dbReference type="GO" id="GO:0003677">
    <property type="term" value="F:DNA binding"/>
    <property type="evidence" value="ECO:0007669"/>
    <property type="project" value="UniProtKB-KW"/>
</dbReference>
<feature type="region of interest" description="Disordered" evidence="9">
    <location>
        <begin position="303"/>
        <end position="355"/>
    </location>
</feature>
<feature type="region of interest" description="Disordered" evidence="9">
    <location>
        <begin position="1"/>
        <end position="63"/>
    </location>
</feature>
<keyword evidence="3" id="KW-0678">Repressor</keyword>
<keyword evidence="6" id="KW-0238">DNA-binding</keyword>
<dbReference type="InterPro" id="IPR043404">
    <property type="entry name" value="ATAXIN1-like"/>
</dbReference>
<evidence type="ECO:0000256" key="6">
    <source>
        <dbReference type="ARBA" id="ARBA00023125"/>
    </source>
</evidence>
<feature type="compositionally biased region" description="Low complexity" evidence="9">
    <location>
        <begin position="20"/>
        <end position="33"/>
    </location>
</feature>
<dbReference type="GO" id="GO:0006366">
    <property type="term" value="P:transcription by RNA polymerase II"/>
    <property type="evidence" value="ECO:0007669"/>
    <property type="project" value="Ensembl"/>
</dbReference>
<dbReference type="GO" id="GO:0031208">
    <property type="term" value="F:POZ domain binding"/>
    <property type="evidence" value="ECO:0007669"/>
    <property type="project" value="Ensembl"/>
</dbReference>
<dbReference type="GO" id="GO:1902035">
    <property type="term" value="P:positive regulation of hematopoietic stem cell proliferation"/>
    <property type="evidence" value="ECO:0007669"/>
    <property type="project" value="Ensembl"/>
</dbReference>
<dbReference type="InterPro" id="IPR003652">
    <property type="entry name" value="Ataxin_AXH_dom"/>
</dbReference>
<feature type="domain" description="AXH" evidence="10">
    <location>
        <begin position="396"/>
        <end position="527"/>
    </location>
</feature>
<evidence type="ECO:0000256" key="5">
    <source>
        <dbReference type="ARBA" id="ARBA00023015"/>
    </source>
</evidence>
<dbReference type="Ensembl" id="ENSACAT00000023661.2">
    <property type="protein sequence ID" value="ENSACAP00000018064.2"/>
    <property type="gene ID" value="ENSACAG00000023660.2"/>
</dbReference>
<protein>
    <submittedName>
        <fullName evidence="11">Ataxin 1 like</fullName>
    </submittedName>
</protein>
<dbReference type="GO" id="GO:0035176">
    <property type="term" value="P:social behavior"/>
    <property type="evidence" value="ECO:0007669"/>
    <property type="project" value="Ensembl"/>
</dbReference>
<keyword evidence="4" id="KW-0597">Phosphoprotein</keyword>
<gene>
    <name evidence="11" type="primary">ATXN1L</name>
</gene>
<dbReference type="Gene3D" id="2.170.16.10">
    <property type="entry name" value="Hedgehog/Intein (Hint) domain"/>
    <property type="match status" value="1"/>
</dbReference>
<dbReference type="GeneTree" id="ENSGT00390000005939"/>
<keyword evidence="7" id="KW-0804">Transcription</keyword>
<dbReference type="InterPro" id="IPR020997">
    <property type="entry name" value="Ataxin-1_N"/>
</dbReference>
<organism evidence="11 12">
    <name type="scientific">Anolis carolinensis</name>
    <name type="common">Green anole</name>
    <name type="synonym">American chameleon</name>
    <dbReference type="NCBI Taxonomy" id="28377"/>
    <lineage>
        <taxon>Eukaryota</taxon>
        <taxon>Metazoa</taxon>
        <taxon>Chordata</taxon>
        <taxon>Craniata</taxon>
        <taxon>Vertebrata</taxon>
        <taxon>Euteleostomi</taxon>
        <taxon>Lepidosauria</taxon>
        <taxon>Squamata</taxon>
        <taxon>Bifurcata</taxon>
        <taxon>Unidentata</taxon>
        <taxon>Episquamata</taxon>
        <taxon>Toxicofera</taxon>
        <taxon>Iguania</taxon>
        <taxon>Dactyloidae</taxon>
        <taxon>Anolis</taxon>
    </lineage>
</organism>
<dbReference type="InterPro" id="IPR036096">
    <property type="entry name" value="Ataxin_AXH_dom_sf"/>
</dbReference>
<keyword evidence="12" id="KW-1185">Reference proteome</keyword>
<sequence length="622" mass="64714">MRAAQERGQEFLPPKKRDLPPATVPTTTISSSTEEPHTAAEKGGPPSEWSQAPASPSSPWSGGVQAGLTLDQYGLLYKVSAFPSPPPSAVLSLGALPPTSSSSSAFGGVASPFLQAPGASFPQVHFAQLPPAPLQFLGGPFPLPYAPQGFLPGHLLPTTAGLQAPPHLVPFVPLLQEDPGPRAAQVAFGNKAQGRIPVYYQVSHLPPGYTAFEAPVASLGPELALREGHLSPEEATENGLHVQEGEAKEQWSPAALHCGTNGPISAVLPLAAGRAEALGASQRSSPEADLEVQRVVGVLAFQGHSSASTSERRDPSPLNLSHSSHGQKADSARNLSGAALAAAADRRPSEQEQEQLCPGEMLVGPAMANGKLGPFRPAACDSIPGSPSLEAGAAECTPRSQGHLPSHFMKGAIIQLATGELKRVEDLQTQDFVRSAEASGGLKIDSSTVVDIRESTWPGLVTLHFVVGEQQSKVSIDVPPEHPFFVYGQGWSSCSPERTARLFALRCHGLTRWATSASPSVSRVSTAARLLLPALRAGRGPAAPGRVFYGSPLGPGCREEPSGAGRGGERALPRGLSAQPCCLCTQLGRPRPTEAWGGVSWAAPPAPLLHSSGGQAVYRGPL</sequence>
<dbReference type="GO" id="GO:0005634">
    <property type="term" value="C:nucleus"/>
    <property type="evidence" value="ECO:0000318"/>
    <property type="project" value="GO_Central"/>
</dbReference>
<dbReference type="Bgee" id="ENSACAG00000023660">
    <property type="expression patterns" value="Expressed in kidney and 10 other cell types or tissues"/>
</dbReference>
<dbReference type="GO" id="GO:0003682">
    <property type="term" value="F:chromatin binding"/>
    <property type="evidence" value="ECO:0000318"/>
    <property type="project" value="GO_Central"/>
</dbReference>
<dbReference type="SUPFAM" id="SSF102031">
    <property type="entry name" value="AXH domain"/>
    <property type="match status" value="1"/>
</dbReference>
<evidence type="ECO:0000256" key="2">
    <source>
        <dbReference type="ARBA" id="ARBA00007348"/>
    </source>
</evidence>
<evidence type="ECO:0000259" key="10">
    <source>
        <dbReference type="PROSITE" id="PS51148"/>
    </source>
</evidence>
<reference evidence="11" key="3">
    <citation type="submission" date="2025-09" db="UniProtKB">
        <authorList>
            <consortium name="Ensembl"/>
        </authorList>
    </citation>
    <scope>IDENTIFICATION</scope>
</reference>
<evidence type="ECO:0000256" key="8">
    <source>
        <dbReference type="ARBA" id="ARBA00023242"/>
    </source>
</evidence>
<keyword evidence="5" id="KW-0805">Transcription regulation</keyword>
<dbReference type="SMART" id="SM00536">
    <property type="entry name" value="AXH"/>
    <property type="match status" value="1"/>
</dbReference>